<comment type="caution">
    <text evidence="1">The sequence shown here is derived from an EMBL/GenBank/DDBJ whole genome shotgun (WGS) entry which is preliminary data.</text>
</comment>
<evidence type="ECO:0000313" key="2">
    <source>
        <dbReference type="Proteomes" id="UP001209701"/>
    </source>
</evidence>
<gene>
    <name evidence="1" type="ORF">LNV07_23815</name>
</gene>
<reference evidence="1 2" key="1">
    <citation type="submission" date="2021-11" db="EMBL/GenBank/DDBJ databases">
        <authorList>
            <person name="Liang Q."/>
            <person name="Mou H."/>
            <person name="Liu Z."/>
        </authorList>
    </citation>
    <scope>NUCLEOTIDE SEQUENCE [LARGE SCALE GENOMIC DNA]</scope>
    <source>
        <strain evidence="1 2">CHU3</strain>
    </source>
</reference>
<dbReference type="Proteomes" id="UP001209701">
    <property type="component" value="Unassembled WGS sequence"/>
</dbReference>
<keyword evidence="2" id="KW-1185">Reference proteome</keyword>
<evidence type="ECO:0000313" key="1">
    <source>
        <dbReference type="EMBL" id="MCV2371127.1"/>
    </source>
</evidence>
<dbReference type="RefSeq" id="WP_263573705.1">
    <property type="nucleotide sequence ID" value="NZ_JAJIRN010000012.1"/>
</dbReference>
<accession>A0ABT2YM92</accession>
<proteinExistence type="predicted"/>
<organism evidence="1 2">
    <name type="scientific">Roseateles oligotrophus</name>
    <dbReference type="NCBI Taxonomy" id="1769250"/>
    <lineage>
        <taxon>Bacteria</taxon>
        <taxon>Pseudomonadati</taxon>
        <taxon>Pseudomonadota</taxon>
        <taxon>Betaproteobacteria</taxon>
        <taxon>Burkholderiales</taxon>
        <taxon>Sphaerotilaceae</taxon>
        <taxon>Roseateles</taxon>
    </lineage>
</organism>
<protein>
    <submittedName>
        <fullName evidence="1">Uncharacterized protein</fullName>
    </submittedName>
</protein>
<dbReference type="EMBL" id="JAJIRN010000012">
    <property type="protein sequence ID" value="MCV2371127.1"/>
    <property type="molecule type" value="Genomic_DNA"/>
</dbReference>
<name>A0ABT2YM92_9BURK</name>
<sequence>MINNSFNQAVSNGMWRVVFYERRANRVIVDKTGPWLPTKKLAQQWANWFGALGYHVALQDQFGELERLSIGLPG</sequence>